<gene>
    <name evidence="2" type="ORF">KCU98_g7513</name>
</gene>
<evidence type="ECO:0000313" key="2">
    <source>
        <dbReference type="EMBL" id="KAG9981370.1"/>
    </source>
</evidence>
<reference evidence="2" key="1">
    <citation type="journal article" date="2021" name="J Fungi (Basel)">
        <title>Virulence traits and population genomics of the black yeast Aureobasidium melanogenum.</title>
        <authorList>
            <person name="Cernosa A."/>
            <person name="Sun X."/>
            <person name="Gostincar C."/>
            <person name="Fang C."/>
            <person name="Gunde-Cimerman N."/>
            <person name="Song Z."/>
        </authorList>
    </citation>
    <scope>NUCLEOTIDE SEQUENCE</scope>
    <source>
        <strain evidence="2">EXF-9298</strain>
    </source>
</reference>
<feature type="domain" description="DNA2/NAM7 helicase-like C-terminal" evidence="1">
    <location>
        <begin position="154"/>
        <end position="295"/>
    </location>
</feature>
<dbReference type="Gene3D" id="3.40.50.300">
    <property type="entry name" value="P-loop containing nucleotide triphosphate hydrolases"/>
    <property type="match status" value="1"/>
</dbReference>
<dbReference type="Pfam" id="PF13087">
    <property type="entry name" value="AAA_12"/>
    <property type="match status" value="1"/>
</dbReference>
<keyword evidence="3" id="KW-1185">Reference proteome</keyword>
<reference evidence="2" key="2">
    <citation type="submission" date="2021-08" db="EMBL/GenBank/DDBJ databases">
        <authorList>
            <person name="Gostincar C."/>
            <person name="Sun X."/>
            <person name="Song Z."/>
            <person name="Gunde-Cimerman N."/>
        </authorList>
    </citation>
    <scope>NUCLEOTIDE SEQUENCE</scope>
    <source>
        <strain evidence="2">EXF-9298</strain>
    </source>
</reference>
<organism evidence="2 3">
    <name type="scientific">Aureobasidium melanogenum</name>
    <name type="common">Aureobasidium pullulans var. melanogenum</name>
    <dbReference type="NCBI Taxonomy" id="46634"/>
    <lineage>
        <taxon>Eukaryota</taxon>
        <taxon>Fungi</taxon>
        <taxon>Dikarya</taxon>
        <taxon>Ascomycota</taxon>
        <taxon>Pezizomycotina</taxon>
        <taxon>Dothideomycetes</taxon>
        <taxon>Dothideomycetidae</taxon>
        <taxon>Dothideales</taxon>
        <taxon>Saccotheciaceae</taxon>
        <taxon>Aureobasidium</taxon>
    </lineage>
</organism>
<dbReference type="AlphaFoldDB" id="A0A9P8FR90"/>
<dbReference type="Proteomes" id="UP000729357">
    <property type="component" value="Unassembled WGS sequence"/>
</dbReference>
<feature type="non-terminal residue" evidence="2">
    <location>
        <position position="377"/>
    </location>
</feature>
<evidence type="ECO:0000259" key="1">
    <source>
        <dbReference type="Pfam" id="PF13087"/>
    </source>
</evidence>
<sequence>LVGLSNPYYKQVVVYEEVIASLLKNNPSDEERSALFESKKEFEALLYKAYIDEVDAVFVPLVSAARPILSSFFEPTLLVIDDAATAVPVDLLTGVVPYRETIQNAILAGDPIPVGGRAPNKGRNEFYCHMNDTAMLSDYLKNTFGAADSDGNRFAIDLSGKKNASKNWRASKSLCNHAEAEAEAIVKMVEGLLKHPLTPNGTQIQPKDILINTPYAGQEAVIRVELVREDIIGSGNNMIRITSPNNARGQEGKLRIISMCINDPDPLNNTDQISNCENLNIMFSRDIEMQVVFGNFRPWIQAIKNNVEGWGVNAEDAKRLELVKIIGSFWPTDDPKTCTIISEADFRSGFYDNKPPTRKFFPDLITINETDNGDDQE</sequence>
<dbReference type="InterPro" id="IPR041679">
    <property type="entry name" value="DNA2/NAM7-like_C"/>
</dbReference>
<dbReference type="InterPro" id="IPR027417">
    <property type="entry name" value="P-loop_NTPase"/>
</dbReference>
<dbReference type="EMBL" id="JAHFXS010000861">
    <property type="protein sequence ID" value="KAG9981370.1"/>
    <property type="molecule type" value="Genomic_DNA"/>
</dbReference>
<proteinExistence type="predicted"/>
<protein>
    <recommendedName>
        <fullName evidence="1">DNA2/NAM7 helicase-like C-terminal domain-containing protein</fullName>
    </recommendedName>
</protein>
<accession>A0A9P8FR90</accession>
<evidence type="ECO:0000313" key="3">
    <source>
        <dbReference type="Proteomes" id="UP000729357"/>
    </source>
</evidence>
<feature type="non-terminal residue" evidence="2">
    <location>
        <position position="1"/>
    </location>
</feature>
<name>A0A9P8FR90_AURME</name>
<comment type="caution">
    <text evidence="2">The sequence shown here is derived from an EMBL/GenBank/DDBJ whole genome shotgun (WGS) entry which is preliminary data.</text>
</comment>